<dbReference type="Proteomes" id="UP000828941">
    <property type="component" value="Chromosome 11"/>
</dbReference>
<proteinExistence type="predicted"/>
<organism evidence="1 2">
    <name type="scientific">Bauhinia variegata</name>
    <name type="common">Purple orchid tree</name>
    <name type="synonym">Phanera variegata</name>
    <dbReference type="NCBI Taxonomy" id="167791"/>
    <lineage>
        <taxon>Eukaryota</taxon>
        <taxon>Viridiplantae</taxon>
        <taxon>Streptophyta</taxon>
        <taxon>Embryophyta</taxon>
        <taxon>Tracheophyta</taxon>
        <taxon>Spermatophyta</taxon>
        <taxon>Magnoliopsida</taxon>
        <taxon>eudicotyledons</taxon>
        <taxon>Gunneridae</taxon>
        <taxon>Pentapetalae</taxon>
        <taxon>rosids</taxon>
        <taxon>fabids</taxon>
        <taxon>Fabales</taxon>
        <taxon>Fabaceae</taxon>
        <taxon>Cercidoideae</taxon>
        <taxon>Cercideae</taxon>
        <taxon>Bauhiniinae</taxon>
        <taxon>Bauhinia</taxon>
    </lineage>
</organism>
<name>A0ACB9LU58_BAUVA</name>
<evidence type="ECO:0000313" key="2">
    <source>
        <dbReference type="Proteomes" id="UP000828941"/>
    </source>
</evidence>
<gene>
    <name evidence="1" type="ORF">L6164_027773</name>
</gene>
<keyword evidence="2" id="KW-1185">Reference proteome</keyword>
<comment type="caution">
    <text evidence="1">The sequence shown here is derived from an EMBL/GenBank/DDBJ whole genome shotgun (WGS) entry which is preliminary data.</text>
</comment>
<evidence type="ECO:0000313" key="1">
    <source>
        <dbReference type="EMBL" id="KAI4314911.1"/>
    </source>
</evidence>
<reference evidence="1 2" key="1">
    <citation type="journal article" date="2022" name="DNA Res.">
        <title>Chromosomal-level genome assembly of the orchid tree Bauhinia variegata (Leguminosae; Cercidoideae) supports the allotetraploid origin hypothesis of Bauhinia.</title>
        <authorList>
            <person name="Zhong Y."/>
            <person name="Chen Y."/>
            <person name="Zheng D."/>
            <person name="Pang J."/>
            <person name="Liu Y."/>
            <person name="Luo S."/>
            <person name="Meng S."/>
            <person name="Qian L."/>
            <person name="Wei D."/>
            <person name="Dai S."/>
            <person name="Zhou R."/>
        </authorList>
    </citation>
    <scope>NUCLEOTIDE SEQUENCE [LARGE SCALE GENOMIC DNA]</scope>
    <source>
        <strain evidence="1">BV-YZ2020</strain>
    </source>
</reference>
<dbReference type="EMBL" id="CM039436">
    <property type="protein sequence ID" value="KAI4314911.1"/>
    <property type="molecule type" value="Genomic_DNA"/>
</dbReference>
<protein>
    <submittedName>
        <fullName evidence="1">Uncharacterized protein</fullName>
    </submittedName>
</protein>
<sequence length="167" mass="18840">MRVFVLDGKQWLVCTLNHGLTPKIGSRLAESYMSDREDNDSDAPEVFTSEEGIQQDEEVRKILRESNAGCIRDRNSARVKWVLDFFQTTSFKCLQLVISKFSNETLMMRKPNLEPVILSGVGPPQCLRSSLEFLKKKKMGVSRSSAVLNNSNQALRLLSGSSVISRR</sequence>
<accession>A0ACB9LU58</accession>